<evidence type="ECO:0000256" key="8">
    <source>
        <dbReference type="PROSITE-ProRule" id="PRU10072"/>
    </source>
</evidence>
<keyword evidence="7" id="KW-0539">Nucleus</keyword>
<dbReference type="GO" id="GO:0005739">
    <property type="term" value="C:mitochondrion"/>
    <property type="evidence" value="ECO:0007669"/>
    <property type="project" value="UniProtKB-SubCell"/>
</dbReference>
<comment type="caution">
    <text evidence="12">The sequence shown here is derived from an EMBL/GenBank/DDBJ whole genome shotgun (WGS) entry which is preliminary data.</text>
</comment>
<comment type="similarity">
    <text evidence="2 7 9">Belongs to the uracil-DNA glycosylase (UDG) superfamily. UNG family.</text>
</comment>
<evidence type="ECO:0000313" key="12">
    <source>
        <dbReference type="EMBL" id="KAL3116096.1"/>
    </source>
</evidence>
<evidence type="ECO:0000313" key="13">
    <source>
        <dbReference type="Proteomes" id="UP001620626"/>
    </source>
</evidence>
<reference evidence="12 13" key="1">
    <citation type="submission" date="2024-10" db="EMBL/GenBank/DDBJ databases">
        <authorList>
            <person name="Kim D."/>
        </authorList>
    </citation>
    <scope>NUCLEOTIDE SEQUENCE [LARGE SCALE GENOMIC DNA]</scope>
    <source>
        <strain evidence="12">BH-2024</strain>
    </source>
</reference>
<keyword evidence="5 7" id="KW-0378">Hydrolase</keyword>
<evidence type="ECO:0000259" key="11">
    <source>
        <dbReference type="SMART" id="SM00986"/>
    </source>
</evidence>
<dbReference type="HAMAP" id="MF_00148">
    <property type="entry name" value="UDG"/>
    <property type="match status" value="1"/>
</dbReference>
<dbReference type="NCBIfam" id="NF003589">
    <property type="entry name" value="PRK05254.1-2"/>
    <property type="match status" value="1"/>
</dbReference>
<dbReference type="GO" id="GO:0005634">
    <property type="term" value="C:nucleus"/>
    <property type="evidence" value="ECO:0007669"/>
    <property type="project" value="UniProtKB-SubCell"/>
</dbReference>
<dbReference type="NCBIfam" id="NF003588">
    <property type="entry name" value="PRK05254.1-1"/>
    <property type="match status" value="1"/>
</dbReference>
<keyword evidence="4 7" id="KW-0227">DNA damage</keyword>
<name>A0ABD2LLX1_9BILA</name>
<comment type="function">
    <text evidence="7 9">Excises uracil residues from the DNA which can arise as a result of misincorporation of dUMP residues by DNA polymerase or due to deamination of cytosine.</text>
</comment>
<keyword evidence="13" id="KW-1185">Reference proteome</keyword>
<dbReference type="Pfam" id="PF03167">
    <property type="entry name" value="UDG"/>
    <property type="match status" value="1"/>
</dbReference>
<dbReference type="SMART" id="SM00987">
    <property type="entry name" value="UreE_C"/>
    <property type="match status" value="1"/>
</dbReference>
<evidence type="ECO:0000256" key="7">
    <source>
        <dbReference type="HAMAP-Rule" id="MF_03166"/>
    </source>
</evidence>
<feature type="domain" description="Uracil-DNA glycosylase-like" evidence="11">
    <location>
        <begin position="151"/>
        <end position="312"/>
    </location>
</feature>
<evidence type="ECO:0000256" key="4">
    <source>
        <dbReference type="ARBA" id="ARBA00022763"/>
    </source>
</evidence>
<dbReference type="AlphaFoldDB" id="A0ABD2LLX1"/>
<comment type="catalytic activity">
    <reaction evidence="1 7 9">
        <text>Hydrolyzes single-stranded DNA or mismatched double-stranded DNA and polynucleotides, releasing free uracil.</text>
        <dbReference type="EC" id="3.2.2.27"/>
    </reaction>
</comment>
<evidence type="ECO:0000256" key="2">
    <source>
        <dbReference type="ARBA" id="ARBA00008184"/>
    </source>
</evidence>
<evidence type="ECO:0000256" key="1">
    <source>
        <dbReference type="ARBA" id="ARBA00001400"/>
    </source>
</evidence>
<gene>
    <name evidence="12" type="ORF">niasHT_007396</name>
</gene>
<accession>A0ABD2LLX1</accession>
<evidence type="ECO:0000256" key="9">
    <source>
        <dbReference type="RuleBase" id="RU003780"/>
    </source>
</evidence>
<comment type="subcellular location">
    <subcellularLocation>
        <location evidence="7">Mitochondrion</location>
    </subcellularLocation>
    <subcellularLocation>
        <location evidence="7">Nucleus</location>
    </subcellularLocation>
</comment>
<evidence type="ECO:0000256" key="3">
    <source>
        <dbReference type="ARBA" id="ARBA00012030"/>
    </source>
</evidence>
<dbReference type="EMBL" id="JBICBT010000362">
    <property type="protein sequence ID" value="KAL3116096.1"/>
    <property type="molecule type" value="Genomic_DNA"/>
</dbReference>
<keyword evidence="7" id="KW-0496">Mitochondrion</keyword>
<sequence>MSPKQFKLTHSLFSFQRISQADGVKRKQMKANESICPPQRKKRSVSLKKADGSDGAVESVQMKENMQPILEAEGLQRNDDGTGEIGSPPTPWHPSHALVEPTWQKLLRKEFQMKYMTDISDLSVRVSIKFPVLFWGVSVFPPRPLIFNAFNLTPFNTIRVVVIGQDPYHNLGQAHGLCFSVPIGQPMPPSLKNIFKELSSEFPDFALPKHGTLTKWATQGVFLLNASLTVQAHKANSHANIGWQLFTDSVIRLISSDSPLGVVFLLWGAFAHKKEALIDKRRHRIVKAAHPSPLSAYRFFGCKCFSKTNDALKEIGREPIEWTAL</sequence>
<dbReference type="EC" id="3.2.2.27" evidence="3 7"/>
<evidence type="ECO:0000256" key="10">
    <source>
        <dbReference type="SAM" id="MobiDB-lite"/>
    </source>
</evidence>
<keyword evidence="6 7" id="KW-0234">DNA repair</keyword>
<dbReference type="FunFam" id="3.40.470.10:FF:000001">
    <property type="entry name" value="Uracil-DNA glycosylase"/>
    <property type="match status" value="1"/>
</dbReference>
<dbReference type="Gene3D" id="3.40.470.10">
    <property type="entry name" value="Uracil-DNA glycosylase-like domain"/>
    <property type="match status" value="1"/>
</dbReference>
<dbReference type="PANTHER" id="PTHR11264:SF7">
    <property type="entry name" value="URACIL-DNA GLYCOSYLASE"/>
    <property type="match status" value="1"/>
</dbReference>
<evidence type="ECO:0000256" key="6">
    <source>
        <dbReference type="ARBA" id="ARBA00023204"/>
    </source>
</evidence>
<dbReference type="SUPFAM" id="SSF52141">
    <property type="entry name" value="Uracil-DNA glycosylase-like"/>
    <property type="match status" value="1"/>
</dbReference>
<dbReference type="CDD" id="cd10027">
    <property type="entry name" value="UDG-F1-like"/>
    <property type="match status" value="1"/>
</dbReference>
<proteinExistence type="inferred from homology"/>
<feature type="active site" description="Proton acceptor" evidence="7 8">
    <location>
        <position position="166"/>
    </location>
</feature>
<organism evidence="12 13">
    <name type="scientific">Heterodera trifolii</name>
    <dbReference type="NCBI Taxonomy" id="157864"/>
    <lineage>
        <taxon>Eukaryota</taxon>
        <taxon>Metazoa</taxon>
        <taxon>Ecdysozoa</taxon>
        <taxon>Nematoda</taxon>
        <taxon>Chromadorea</taxon>
        <taxon>Rhabditida</taxon>
        <taxon>Tylenchina</taxon>
        <taxon>Tylenchomorpha</taxon>
        <taxon>Tylenchoidea</taxon>
        <taxon>Heteroderidae</taxon>
        <taxon>Heteroderinae</taxon>
        <taxon>Heterodera</taxon>
    </lineage>
</organism>
<dbReference type="InterPro" id="IPR036895">
    <property type="entry name" value="Uracil-DNA_glycosylase-like_sf"/>
</dbReference>
<dbReference type="SMART" id="SM00986">
    <property type="entry name" value="UDG"/>
    <property type="match status" value="1"/>
</dbReference>
<dbReference type="GO" id="GO:0006284">
    <property type="term" value="P:base-excision repair"/>
    <property type="evidence" value="ECO:0007669"/>
    <property type="project" value="UniProtKB-UniRule"/>
</dbReference>
<dbReference type="InterPro" id="IPR018085">
    <property type="entry name" value="Ura-DNA_Glyclase_AS"/>
</dbReference>
<dbReference type="NCBIfam" id="NF003592">
    <property type="entry name" value="PRK05254.1-5"/>
    <property type="match status" value="1"/>
</dbReference>
<feature type="region of interest" description="Disordered" evidence="10">
    <location>
        <begin position="32"/>
        <end position="55"/>
    </location>
</feature>
<dbReference type="PANTHER" id="PTHR11264">
    <property type="entry name" value="URACIL-DNA GLYCOSYLASE"/>
    <property type="match status" value="1"/>
</dbReference>
<dbReference type="InterPro" id="IPR002043">
    <property type="entry name" value="UDG_fam1"/>
</dbReference>
<evidence type="ECO:0000256" key="5">
    <source>
        <dbReference type="ARBA" id="ARBA00022801"/>
    </source>
</evidence>
<dbReference type="PROSITE" id="PS00130">
    <property type="entry name" value="U_DNA_GLYCOSYLASE"/>
    <property type="match status" value="1"/>
</dbReference>
<dbReference type="Proteomes" id="UP001620626">
    <property type="component" value="Unassembled WGS sequence"/>
</dbReference>
<dbReference type="GO" id="GO:0004844">
    <property type="term" value="F:uracil DNA N-glycosylase activity"/>
    <property type="evidence" value="ECO:0007669"/>
    <property type="project" value="UniProtKB-UniRule"/>
</dbReference>
<dbReference type="NCBIfam" id="TIGR00628">
    <property type="entry name" value="ung"/>
    <property type="match status" value="1"/>
</dbReference>
<dbReference type="InterPro" id="IPR005122">
    <property type="entry name" value="Uracil-DNA_glycosylase-like"/>
</dbReference>
<protein>
    <recommendedName>
        <fullName evidence="3 7">Uracil-DNA glycosylase</fullName>
        <shortName evidence="7">UDG</shortName>
        <ecNumber evidence="3 7">3.2.2.27</ecNumber>
    </recommendedName>
</protein>